<accession>A0A8X6H022</accession>
<comment type="caution">
    <text evidence="1">The sequence shown here is derived from an EMBL/GenBank/DDBJ whole genome shotgun (WGS) entry which is preliminary data.</text>
</comment>
<name>A0A8X6H022_TRICU</name>
<dbReference type="Proteomes" id="UP000887116">
    <property type="component" value="Unassembled WGS sequence"/>
</dbReference>
<evidence type="ECO:0000313" key="2">
    <source>
        <dbReference type="Proteomes" id="UP000887116"/>
    </source>
</evidence>
<keyword evidence="2" id="KW-1185">Reference proteome</keyword>
<dbReference type="AlphaFoldDB" id="A0A8X6H022"/>
<reference evidence="1" key="1">
    <citation type="submission" date="2020-07" db="EMBL/GenBank/DDBJ databases">
        <title>Multicomponent nature underlies the extraordinary mechanical properties of spider dragline silk.</title>
        <authorList>
            <person name="Kono N."/>
            <person name="Nakamura H."/>
            <person name="Mori M."/>
            <person name="Yoshida Y."/>
            <person name="Ohtoshi R."/>
            <person name="Malay A.D."/>
            <person name="Moran D.A.P."/>
            <person name="Tomita M."/>
            <person name="Numata K."/>
            <person name="Arakawa K."/>
        </authorList>
    </citation>
    <scope>NUCLEOTIDE SEQUENCE</scope>
</reference>
<protein>
    <submittedName>
        <fullName evidence="1">Uncharacterized protein</fullName>
    </submittedName>
</protein>
<gene>
    <name evidence="1" type="ORF">TNCT_465521</name>
</gene>
<feature type="non-terminal residue" evidence="1">
    <location>
        <position position="76"/>
    </location>
</feature>
<dbReference type="EMBL" id="BMAO01014193">
    <property type="protein sequence ID" value="GFQ93463.1"/>
    <property type="molecule type" value="Genomic_DNA"/>
</dbReference>
<organism evidence="1 2">
    <name type="scientific">Trichonephila clavata</name>
    <name type="common">Joro spider</name>
    <name type="synonym">Nephila clavata</name>
    <dbReference type="NCBI Taxonomy" id="2740835"/>
    <lineage>
        <taxon>Eukaryota</taxon>
        <taxon>Metazoa</taxon>
        <taxon>Ecdysozoa</taxon>
        <taxon>Arthropoda</taxon>
        <taxon>Chelicerata</taxon>
        <taxon>Arachnida</taxon>
        <taxon>Araneae</taxon>
        <taxon>Araneomorphae</taxon>
        <taxon>Entelegynae</taxon>
        <taxon>Araneoidea</taxon>
        <taxon>Nephilidae</taxon>
        <taxon>Trichonephila</taxon>
    </lineage>
</organism>
<evidence type="ECO:0000313" key="1">
    <source>
        <dbReference type="EMBL" id="GFQ93463.1"/>
    </source>
</evidence>
<sequence>MRYKNENVSLCFQQHSIHYLTNYLLSKTENSCLRKTRFLFEGKINQSLPDWRMTEEISSEDSVGCRTSRAERVDAL</sequence>
<proteinExistence type="predicted"/>